<dbReference type="SUPFAM" id="SSF75138">
    <property type="entry name" value="HprK N-terminal domain-like"/>
    <property type="match status" value="1"/>
</dbReference>
<reference evidence="10 11" key="1">
    <citation type="journal article" date="2006" name="Genome Res.">
        <title>Skewed genomic variability in strains of the toxigenic bacterial pathogen, Clostridium perfringens.</title>
        <authorList>
            <person name="Myers G.S."/>
            <person name="Rasko D.A."/>
            <person name="Cheung J.K."/>
            <person name="Ravel J."/>
            <person name="Seshadri R."/>
            <person name="Deboy R.T."/>
            <person name="Ren Q."/>
            <person name="Varga J."/>
            <person name="Awad M.M."/>
            <person name="Brinkac L.M."/>
            <person name="Daugherty S.C."/>
            <person name="Haft D.H."/>
            <person name="Dodson R.J."/>
            <person name="Madupu R."/>
            <person name="Nelson W.C."/>
            <person name="Rosovitz M.J."/>
            <person name="Sullivan S.A."/>
            <person name="Khouri H."/>
            <person name="Dimitrov G.I."/>
            <person name="Watkins K.L."/>
            <person name="Mulligan S."/>
            <person name="Benton J."/>
            <person name="Radune D."/>
            <person name="Fisher D.J."/>
            <person name="Atkins H.S."/>
            <person name="Hiscox T."/>
            <person name="Jost B.H."/>
            <person name="Billington S.J."/>
            <person name="Songer J.G."/>
            <person name="McClane B.A."/>
            <person name="Titball R.W."/>
            <person name="Rood J.I."/>
            <person name="Melville S.B."/>
            <person name="Paulsen I.T."/>
        </authorList>
    </citation>
    <scope>NUCLEOTIDE SEQUENCE [LARGE SCALE GENOMIC DNA]</scope>
    <source>
        <strain evidence="11">ATCC 13124 / DSM 756 / JCM 1290 / NCIMB 6125 / NCTC 8237 / S 107 / Type A</strain>
    </source>
</reference>
<dbReference type="NCBIfam" id="NF011443">
    <property type="entry name" value="PRK14869.1-5"/>
    <property type="match status" value="1"/>
</dbReference>
<dbReference type="CDD" id="cd04597">
    <property type="entry name" value="CBS_pair_inorgPPase"/>
    <property type="match status" value="1"/>
</dbReference>
<dbReference type="PANTHER" id="PTHR12112">
    <property type="entry name" value="BNIP - RELATED"/>
    <property type="match status" value="1"/>
</dbReference>
<dbReference type="NCBIfam" id="NF011441">
    <property type="entry name" value="PRK14869.1-3"/>
    <property type="match status" value="1"/>
</dbReference>
<sequence length="549" mass="60528">MKDVIYITGHKNPDSDSICAALAYAEFKNKTQDTPAIPVRLGNVSQETQYILDYFGVEAPQFLETVKLKVEDLEMDKIAPLAPEVSLKMAWNIMRDKNLKSIPVADGNNHLLGMLSTSNITATYMDIWDSNILAKSATSLDNILDTLSAEAQNINEERKVFPGKVVVAAMQAESLKEFISEGDIAIAGDRAEIQAELIELKVSLLIVTGGHTPSKEIIELAKKNNITVITTPHDSFTASRLIVQSLPVDYVMTKDNLVAVSTDDLVEDVKVTMSETRYSNYPVIDENNKVVGSIARFHLISTHKKKVIQVDHNERGQSVHGLEDAEVLEIIDHHRVADIQTGNPIYFRNEPLGSTSTIVAKRFFENGIRPSREAAGLLCGAIISDTLLFKSPTCTPQDVKMCRKLAEIAGIVPETFAKEMFKAGTSLKGKSIEEIFNADFKPFTIEGVKVGVAQVNTMDIEGFMPLKGEMLDYMNQKAESMGLEMIMLLLTDIINEGSQILVAGRSPEIAEEAFKVKLEDSTTFLPGVLSRKKQVVPPLTQIITTRVSK</sequence>
<proteinExistence type="predicted"/>
<dbReference type="PANTHER" id="PTHR12112:SF22">
    <property type="entry name" value="MANGANESE-DEPENDENT INORGANIC PYROPHOSPHATASE-RELATED"/>
    <property type="match status" value="1"/>
</dbReference>
<keyword evidence="3" id="KW-0479">Metal-binding</keyword>
<dbReference type="Pfam" id="PF07085">
    <property type="entry name" value="DRTGG"/>
    <property type="match status" value="1"/>
</dbReference>
<keyword evidence="5" id="KW-0464">Manganese</keyword>
<evidence type="ECO:0000256" key="5">
    <source>
        <dbReference type="ARBA" id="ARBA00023211"/>
    </source>
</evidence>
<dbReference type="InterPro" id="IPR046342">
    <property type="entry name" value="CBS_dom_sf"/>
</dbReference>
<evidence type="ECO:0000256" key="6">
    <source>
        <dbReference type="ARBA" id="ARBA00032535"/>
    </source>
</evidence>
<comment type="cofactor">
    <cofactor evidence="1">
        <name>Mn(2+)</name>
        <dbReference type="ChEBI" id="CHEBI:29035"/>
    </cofactor>
</comment>
<dbReference type="SMR" id="A0A0H2YUQ0"/>
<evidence type="ECO:0000256" key="2">
    <source>
        <dbReference type="ARBA" id="ARBA00012146"/>
    </source>
</evidence>
<dbReference type="InterPro" id="IPR038763">
    <property type="entry name" value="DHH_sf"/>
</dbReference>
<keyword evidence="8" id="KW-0129">CBS domain</keyword>
<dbReference type="GO" id="GO:0004427">
    <property type="term" value="F:inorganic diphosphate phosphatase activity"/>
    <property type="evidence" value="ECO:0007669"/>
    <property type="project" value="UniProtKB-EC"/>
</dbReference>
<evidence type="ECO:0000313" key="10">
    <source>
        <dbReference type="EMBL" id="ABG84329.1"/>
    </source>
</evidence>
<evidence type="ECO:0000256" key="1">
    <source>
        <dbReference type="ARBA" id="ARBA00001936"/>
    </source>
</evidence>
<dbReference type="InterPro" id="IPR038222">
    <property type="entry name" value="DHHA2_dom_sf"/>
</dbReference>
<dbReference type="GeneID" id="93001407"/>
<dbReference type="InterPro" id="IPR010766">
    <property type="entry name" value="DRTGG"/>
</dbReference>
<dbReference type="Gene3D" id="3.10.580.10">
    <property type="entry name" value="CBS-domain"/>
    <property type="match status" value="1"/>
</dbReference>
<dbReference type="GO" id="GO:0046872">
    <property type="term" value="F:metal ion binding"/>
    <property type="evidence" value="ECO:0007669"/>
    <property type="project" value="UniProtKB-KW"/>
</dbReference>
<dbReference type="FunFam" id="3.10.310.20:FF:000001">
    <property type="entry name" value="Probable manganese-dependent inorganic pyrophosphatase"/>
    <property type="match status" value="1"/>
</dbReference>
<dbReference type="EMBL" id="CP000246">
    <property type="protein sequence ID" value="ABG84329.1"/>
    <property type="molecule type" value="Genomic_DNA"/>
</dbReference>
<accession>A0A0H2YUQ0</accession>
<dbReference type="Proteomes" id="UP000001823">
    <property type="component" value="Chromosome"/>
</dbReference>
<dbReference type="EC" id="3.6.1.1" evidence="2"/>
<dbReference type="PROSITE" id="PS51371">
    <property type="entry name" value="CBS"/>
    <property type="match status" value="2"/>
</dbReference>
<dbReference type="AlphaFoldDB" id="A0A0H2YUQ0"/>
<dbReference type="SUPFAM" id="SSF54631">
    <property type="entry name" value="CBS-domain pair"/>
    <property type="match status" value="1"/>
</dbReference>
<dbReference type="SUPFAM" id="SSF64182">
    <property type="entry name" value="DHH phosphoesterases"/>
    <property type="match status" value="1"/>
</dbReference>
<dbReference type="HOGENOM" id="CLU_025243_1_0_9"/>
<protein>
    <recommendedName>
        <fullName evidence="2">inorganic diphosphatase</fullName>
        <ecNumber evidence="2">3.6.1.1</ecNumber>
    </recommendedName>
    <alternativeName>
        <fullName evidence="6">Pyrophosphate phospho-hydrolase</fullName>
    </alternativeName>
</protein>
<dbReference type="Pfam" id="PF00571">
    <property type="entry name" value="CBS"/>
    <property type="match status" value="2"/>
</dbReference>
<dbReference type="FunFam" id="3.90.1640.10:FF:000001">
    <property type="entry name" value="Probable manganese-dependent inorganic pyrophosphatase"/>
    <property type="match status" value="1"/>
</dbReference>
<feature type="domain" description="CBS" evidence="9">
    <location>
        <begin position="74"/>
        <end position="130"/>
    </location>
</feature>
<gene>
    <name evidence="10" type="ordered locus">CPF_2312</name>
</gene>
<name>A0A0H2YUQ0_CLOP1</name>
<dbReference type="RefSeq" id="WP_003451432.1">
    <property type="nucleotide sequence ID" value="NC_008261.1"/>
</dbReference>
<feature type="domain" description="CBS" evidence="9">
    <location>
        <begin position="252"/>
        <end position="310"/>
    </location>
</feature>
<organism evidence="10 11">
    <name type="scientific">Clostridium perfringens (strain ATCC 13124 / DSM 756 / JCM 1290 / NCIMB 6125 / NCTC 8237 / Type A)</name>
    <dbReference type="NCBI Taxonomy" id="195103"/>
    <lineage>
        <taxon>Bacteria</taxon>
        <taxon>Bacillati</taxon>
        <taxon>Bacillota</taxon>
        <taxon>Clostridia</taxon>
        <taxon>Eubacteriales</taxon>
        <taxon>Clostridiaceae</taxon>
        <taxon>Clostridium</taxon>
    </lineage>
</organism>
<dbReference type="KEGG" id="cpf:CPF_2312"/>
<keyword evidence="11" id="KW-1185">Reference proteome</keyword>
<dbReference type="NCBIfam" id="NF003877">
    <property type="entry name" value="PRK05427.1"/>
    <property type="match status" value="1"/>
</dbReference>
<evidence type="ECO:0000256" key="4">
    <source>
        <dbReference type="ARBA" id="ARBA00022801"/>
    </source>
</evidence>
<comment type="catalytic activity">
    <reaction evidence="7">
        <text>diphosphate + H2O = 2 phosphate + H(+)</text>
        <dbReference type="Rhea" id="RHEA:24576"/>
        <dbReference type="ChEBI" id="CHEBI:15377"/>
        <dbReference type="ChEBI" id="CHEBI:15378"/>
        <dbReference type="ChEBI" id="CHEBI:33019"/>
        <dbReference type="ChEBI" id="CHEBI:43474"/>
        <dbReference type="EC" id="3.6.1.1"/>
    </reaction>
</comment>
<evidence type="ECO:0000256" key="8">
    <source>
        <dbReference type="PROSITE-ProRule" id="PRU00703"/>
    </source>
</evidence>
<evidence type="ECO:0000259" key="9">
    <source>
        <dbReference type="PROSITE" id="PS51371"/>
    </source>
</evidence>
<dbReference type="eggNOG" id="COG1227">
    <property type="taxonomic scope" value="Bacteria"/>
</dbReference>
<dbReference type="InterPro" id="IPR028979">
    <property type="entry name" value="Ser_kin/Pase_Hpr-like_N_sf"/>
</dbReference>
<dbReference type="NCBIfam" id="NF011442">
    <property type="entry name" value="PRK14869.1-4"/>
    <property type="match status" value="1"/>
</dbReference>
<dbReference type="SMART" id="SM01131">
    <property type="entry name" value="DHHA2"/>
    <property type="match status" value="1"/>
</dbReference>
<dbReference type="GO" id="GO:0005737">
    <property type="term" value="C:cytoplasm"/>
    <property type="evidence" value="ECO:0007669"/>
    <property type="project" value="InterPro"/>
</dbReference>
<dbReference type="PaxDb" id="195103-CPF_2312"/>
<evidence type="ECO:0000313" key="11">
    <source>
        <dbReference type="Proteomes" id="UP000001823"/>
    </source>
</evidence>
<dbReference type="InterPro" id="IPR000644">
    <property type="entry name" value="CBS_dom"/>
</dbReference>
<evidence type="ECO:0000256" key="7">
    <source>
        <dbReference type="ARBA" id="ARBA00047820"/>
    </source>
</evidence>
<dbReference type="STRING" id="195103.CPF_2312"/>
<keyword evidence="4" id="KW-0378">Hydrolase</keyword>
<dbReference type="InterPro" id="IPR004097">
    <property type="entry name" value="DHHA2"/>
</dbReference>
<dbReference type="Gene3D" id="3.10.310.20">
    <property type="entry name" value="DHHA2 domain"/>
    <property type="match status" value="1"/>
</dbReference>
<evidence type="ECO:0000256" key="3">
    <source>
        <dbReference type="ARBA" id="ARBA00022723"/>
    </source>
</evidence>
<dbReference type="SMART" id="SM00116">
    <property type="entry name" value="CBS"/>
    <property type="match status" value="2"/>
</dbReference>
<dbReference type="Gene3D" id="3.40.1390.20">
    <property type="entry name" value="HprK N-terminal domain-like"/>
    <property type="match status" value="1"/>
</dbReference>
<dbReference type="Pfam" id="PF02833">
    <property type="entry name" value="DHHA2"/>
    <property type="match status" value="1"/>
</dbReference>